<name>A0AAV5RTS7_MAUHU</name>
<dbReference type="InterPro" id="IPR036969">
    <property type="entry name" value="Citrate_synthase_sf"/>
</dbReference>
<comment type="caution">
    <text evidence="8">The sequence shown here is derived from an EMBL/GenBank/DDBJ whole genome shotgun (WGS) entry which is preliminary data.</text>
</comment>
<dbReference type="NCBIfam" id="NF007128">
    <property type="entry name" value="PRK09569.1"/>
    <property type="match status" value="1"/>
</dbReference>
<evidence type="ECO:0000256" key="7">
    <source>
        <dbReference type="SAM" id="MobiDB-lite"/>
    </source>
</evidence>
<dbReference type="InterPro" id="IPR019810">
    <property type="entry name" value="Citrate_synthase_AS"/>
</dbReference>
<feature type="region of interest" description="Disordered" evidence="7">
    <location>
        <begin position="1"/>
        <end position="20"/>
    </location>
</feature>
<dbReference type="Pfam" id="PF00285">
    <property type="entry name" value="Citrate_synt"/>
    <property type="match status" value="1"/>
</dbReference>
<dbReference type="SUPFAM" id="SSF48256">
    <property type="entry name" value="Citrate synthase"/>
    <property type="match status" value="1"/>
</dbReference>
<dbReference type="GO" id="GO:0005975">
    <property type="term" value="P:carbohydrate metabolic process"/>
    <property type="evidence" value="ECO:0007669"/>
    <property type="project" value="TreeGrafter"/>
</dbReference>
<evidence type="ECO:0000313" key="8">
    <source>
        <dbReference type="EMBL" id="GMM54623.1"/>
    </source>
</evidence>
<feature type="region of interest" description="Disordered" evidence="7">
    <location>
        <begin position="140"/>
        <end position="161"/>
    </location>
</feature>
<dbReference type="GO" id="GO:0006099">
    <property type="term" value="P:tricarboxylic acid cycle"/>
    <property type="evidence" value="ECO:0007669"/>
    <property type="project" value="TreeGrafter"/>
</dbReference>
<feature type="compositionally biased region" description="Low complexity" evidence="7">
    <location>
        <begin position="148"/>
        <end position="158"/>
    </location>
</feature>
<keyword evidence="5" id="KW-0496">Mitochondrion</keyword>
<keyword evidence="4" id="KW-0809">Transit peptide</keyword>
<dbReference type="AlphaFoldDB" id="A0AAV5RTS7"/>
<dbReference type="GO" id="GO:0050440">
    <property type="term" value="F:2-methylcitrate synthase activity"/>
    <property type="evidence" value="ECO:0007669"/>
    <property type="project" value="TreeGrafter"/>
</dbReference>
<dbReference type="InterPro" id="IPR002020">
    <property type="entry name" value="Citrate_synthase"/>
</dbReference>
<keyword evidence="3 6" id="KW-0808">Transferase</keyword>
<dbReference type="EMBL" id="BTGD01000003">
    <property type="protein sequence ID" value="GMM54623.1"/>
    <property type="molecule type" value="Genomic_DNA"/>
</dbReference>
<dbReference type="Proteomes" id="UP001377567">
    <property type="component" value="Unassembled WGS sequence"/>
</dbReference>
<evidence type="ECO:0000256" key="3">
    <source>
        <dbReference type="ARBA" id="ARBA00022679"/>
    </source>
</evidence>
<dbReference type="InterPro" id="IPR016143">
    <property type="entry name" value="Citrate_synth-like_sm_a-sub"/>
</dbReference>
<protein>
    <recommendedName>
        <fullName evidence="6">Citrate synthase</fullName>
    </recommendedName>
</protein>
<reference evidence="8 9" key="1">
    <citation type="journal article" date="2023" name="Elife">
        <title>Identification of key yeast species and microbe-microbe interactions impacting larval growth of Drosophila in the wild.</title>
        <authorList>
            <person name="Mure A."/>
            <person name="Sugiura Y."/>
            <person name="Maeda R."/>
            <person name="Honda K."/>
            <person name="Sakurai N."/>
            <person name="Takahashi Y."/>
            <person name="Watada M."/>
            <person name="Katoh T."/>
            <person name="Gotoh A."/>
            <person name="Gotoh Y."/>
            <person name="Taniguchi I."/>
            <person name="Nakamura K."/>
            <person name="Hayashi T."/>
            <person name="Katayama T."/>
            <person name="Uemura T."/>
            <person name="Hattori Y."/>
        </authorList>
    </citation>
    <scope>NUCLEOTIDE SEQUENCE [LARGE SCALE GENOMIC DNA]</scope>
    <source>
        <strain evidence="8 9">KH-74</strain>
    </source>
</reference>
<comment type="similarity">
    <text evidence="2 6">Belongs to the citrate synthase family.</text>
</comment>
<evidence type="ECO:0000256" key="6">
    <source>
        <dbReference type="RuleBase" id="RU000441"/>
    </source>
</evidence>
<proteinExistence type="inferred from homology"/>
<dbReference type="InterPro" id="IPR016142">
    <property type="entry name" value="Citrate_synth-like_lrg_a-sub"/>
</dbReference>
<evidence type="ECO:0000256" key="5">
    <source>
        <dbReference type="ARBA" id="ARBA00023128"/>
    </source>
</evidence>
<keyword evidence="9" id="KW-1185">Reference proteome</keyword>
<dbReference type="PROSITE" id="PS00480">
    <property type="entry name" value="CITRATE_SYNTHASE"/>
    <property type="match status" value="1"/>
</dbReference>
<gene>
    <name evidence="8" type="ORF">DAKH74_012390</name>
</gene>
<evidence type="ECO:0000256" key="1">
    <source>
        <dbReference type="ARBA" id="ARBA00004173"/>
    </source>
</evidence>
<evidence type="ECO:0000313" key="9">
    <source>
        <dbReference type="Proteomes" id="UP001377567"/>
    </source>
</evidence>
<evidence type="ECO:0000256" key="2">
    <source>
        <dbReference type="ARBA" id="ARBA00010566"/>
    </source>
</evidence>
<dbReference type="PANTHER" id="PTHR11739:SF15">
    <property type="entry name" value="CITRATE SYNTHASE 3, MITOCHONDRIAL"/>
    <property type="match status" value="1"/>
</dbReference>
<comment type="subcellular location">
    <subcellularLocation>
        <location evidence="1">Mitochondrion</location>
    </subcellularLocation>
</comment>
<feature type="region of interest" description="Disordered" evidence="7">
    <location>
        <begin position="34"/>
        <end position="70"/>
    </location>
</feature>
<dbReference type="Gene3D" id="1.10.580.10">
    <property type="entry name" value="Citrate Synthase, domain 1"/>
    <property type="match status" value="1"/>
</dbReference>
<feature type="compositionally biased region" description="Low complexity" evidence="7">
    <location>
        <begin position="50"/>
        <end position="63"/>
    </location>
</feature>
<sequence length="542" mass="58385">MSSTLRSPLRSRLRPSLSSLRRSLRRSLSTVVGTAANSPLHSPLTDAAPSSLRSESTESSDSSQMKRAVAAAIPEKRAALQSLRRDHAAVPLDTLTVGSVLGGMRGARALFWGGTTLSPEQGIRFHGLSIEQCQAQLPGPEILGEGAGESSPGESADALSPSPQFLPESMLWLLMTGRPPSPAEALSVTRLLNERIESQGGALPPEVSRAMRALPRDLHPMTQLSVGLSVLQRNSQFARAYEQGKLGKADYWAPTYEDAITLIANLPLLAGEVYSTVQAQATGTTPQPLGQWRADRDWSYNLCSLLGYTADSANIRGLTAEQQRDFVALMRLYTGIHADHEGGNVSAHTTHLVGSALADPFLAYAAGANGLAGPLHGLAAQEVVRFLESLQRQLGGEKVTDSLLSDQLWALLRAGQVIPGYGHAVLRRADPRFTAMLRFAQARPAEFGADPHVQLMVRLSRVAPAVLREHGRCNNPHPNVDAASGILFHHYGVRELLFFTVIFACSRALGPLAQLVWDRAYGLPIERPKSVDLGQLMKLARG</sequence>
<dbReference type="PANTHER" id="PTHR11739">
    <property type="entry name" value="CITRATE SYNTHASE"/>
    <property type="match status" value="1"/>
</dbReference>
<dbReference type="PRINTS" id="PR00143">
    <property type="entry name" value="CITRTSNTHASE"/>
</dbReference>
<organism evidence="8 9">
    <name type="scientific">Maudiozyma humilis</name>
    <name type="common">Sour dough yeast</name>
    <name type="synonym">Kazachstania humilis</name>
    <dbReference type="NCBI Taxonomy" id="51915"/>
    <lineage>
        <taxon>Eukaryota</taxon>
        <taxon>Fungi</taxon>
        <taxon>Dikarya</taxon>
        <taxon>Ascomycota</taxon>
        <taxon>Saccharomycotina</taxon>
        <taxon>Saccharomycetes</taxon>
        <taxon>Saccharomycetales</taxon>
        <taxon>Saccharomycetaceae</taxon>
        <taxon>Maudiozyma</taxon>
    </lineage>
</organism>
<dbReference type="GO" id="GO:0005759">
    <property type="term" value="C:mitochondrial matrix"/>
    <property type="evidence" value="ECO:0007669"/>
    <property type="project" value="TreeGrafter"/>
</dbReference>
<accession>A0AAV5RTS7</accession>
<dbReference type="Gene3D" id="1.10.230.10">
    <property type="entry name" value="Cytochrome P450-Terp, domain 2"/>
    <property type="match status" value="1"/>
</dbReference>
<evidence type="ECO:0000256" key="4">
    <source>
        <dbReference type="ARBA" id="ARBA00022946"/>
    </source>
</evidence>